<proteinExistence type="predicted"/>
<evidence type="ECO:0000256" key="1">
    <source>
        <dbReference type="SAM" id="MobiDB-lite"/>
    </source>
</evidence>
<feature type="compositionally biased region" description="Polar residues" evidence="1">
    <location>
        <begin position="41"/>
        <end position="50"/>
    </location>
</feature>
<dbReference type="AlphaFoldDB" id="A0AAD4YQC9"/>
<dbReference type="Proteomes" id="UP001054821">
    <property type="component" value="Chromosome 7"/>
</dbReference>
<feature type="compositionally biased region" description="Polar residues" evidence="1">
    <location>
        <begin position="21"/>
        <end position="31"/>
    </location>
</feature>
<dbReference type="EMBL" id="JAJFAZ020000007">
    <property type="protein sequence ID" value="KAI5318607.1"/>
    <property type="molecule type" value="Genomic_DNA"/>
</dbReference>
<sequence length="93" mass="10588">MTVHRLHLITGTKLSFTRAPKTTQLNAQSSVHPPHSAFTKLPNTNSPTNQDFDFIETHTQKQTLTFHLNTKPKPCSSLPKHCSRGQRVCFSFW</sequence>
<feature type="region of interest" description="Disordered" evidence="1">
    <location>
        <begin position="21"/>
        <end position="50"/>
    </location>
</feature>
<organism evidence="2 3">
    <name type="scientific">Prunus dulcis</name>
    <name type="common">Almond</name>
    <name type="synonym">Amygdalus dulcis</name>
    <dbReference type="NCBI Taxonomy" id="3755"/>
    <lineage>
        <taxon>Eukaryota</taxon>
        <taxon>Viridiplantae</taxon>
        <taxon>Streptophyta</taxon>
        <taxon>Embryophyta</taxon>
        <taxon>Tracheophyta</taxon>
        <taxon>Spermatophyta</taxon>
        <taxon>Magnoliopsida</taxon>
        <taxon>eudicotyledons</taxon>
        <taxon>Gunneridae</taxon>
        <taxon>Pentapetalae</taxon>
        <taxon>rosids</taxon>
        <taxon>fabids</taxon>
        <taxon>Rosales</taxon>
        <taxon>Rosaceae</taxon>
        <taxon>Amygdaloideae</taxon>
        <taxon>Amygdaleae</taxon>
        <taxon>Prunus</taxon>
    </lineage>
</organism>
<evidence type="ECO:0000313" key="2">
    <source>
        <dbReference type="EMBL" id="KAI5318607.1"/>
    </source>
</evidence>
<name>A0AAD4YQC9_PRUDU</name>
<reference evidence="2 3" key="1">
    <citation type="journal article" date="2022" name="G3 (Bethesda)">
        <title>Whole-genome sequence and methylome profiling of the almond [Prunus dulcis (Mill.) D.A. Webb] cultivar 'Nonpareil'.</title>
        <authorList>
            <person name="D'Amico-Willman K.M."/>
            <person name="Ouma W.Z."/>
            <person name="Meulia T."/>
            <person name="Sideli G.M."/>
            <person name="Gradziel T.M."/>
            <person name="Fresnedo-Ramirez J."/>
        </authorList>
    </citation>
    <scope>NUCLEOTIDE SEQUENCE [LARGE SCALE GENOMIC DNA]</scope>
    <source>
        <strain evidence="2">Clone GOH B32 T37-40</strain>
    </source>
</reference>
<keyword evidence="3" id="KW-1185">Reference proteome</keyword>
<gene>
    <name evidence="2" type="ORF">L3X38_038315</name>
</gene>
<evidence type="ECO:0000313" key="3">
    <source>
        <dbReference type="Proteomes" id="UP001054821"/>
    </source>
</evidence>
<accession>A0AAD4YQC9</accession>
<comment type="caution">
    <text evidence="2">The sequence shown here is derived from an EMBL/GenBank/DDBJ whole genome shotgun (WGS) entry which is preliminary data.</text>
</comment>
<protein>
    <submittedName>
        <fullName evidence="2">Uncharacterized protein</fullName>
    </submittedName>
</protein>